<dbReference type="SMART" id="SM00382">
    <property type="entry name" value="AAA"/>
    <property type="match status" value="1"/>
</dbReference>
<evidence type="ECO:0000256" key="3">
    <source>
        <dbReference type="ARBA" id="ARBA00023015"/>
    </source>
</evidence>
<evidence type="ECO:0000313" key="9">
    <source>
        <dbReference type="EMBL" id="RTY39859.1"/>
    </source>
</evidence>
<dbReference type="InterPro" id="IPR025943">
    <property type="entry name" value="Sigma_54_int_dom_ATP-bd_2"/>
</dbReference>
<dbReference type="Pfam" id="PF00158">
    <property type="entry name" value="Sigma54_activat"/>
    <property type="match status" value="1"/>
</dbReference>
<dbReference type="InterPro" id="IPR001789">
    <property type="entry name" value="Sig_transdc_resp-reg_receiver"/>
</dbReference>
<dbReference type="Proteomes" id="UP000279908">
    <property type="component" value="Unassembled WGS sequence"/>
</dbReference>
<keyword evidence="5" id="KW-0804">Transcription</keyword>
<dbReference type="EMBL" id="RXYK01000001">
    <property type="protein sequence ID" value="RTY39859.1"/>
    <property type="molecule type" value="Genomic_DNA"/>
</dbReference>
<dbReference type="PRINTS" id="PR01590">
    <property type="entry name" value="HTHFIS"/>
</dbReference>
<dbReference type="InterPro" id="IPR011006">
    <property type="entry name" value="CheY-like_superfamily"/>
</dbReference>
<dbReference type="PROSITE" id="PS00676">
    <property type="entry name" value="SIGMA54_INTERACT_2"/>
    <property type="match status" value="1"/>
</dbReference>
<dbReference type="RefSeq" id="WP_126383224.1">
    <property type="nucleotide sequence ID" value="NZ_RXYK01000001.1"/>
</dbReference>
<evidence type="ECO:0000259" key="8">
    <source>
        <dbReference type="PROSITE" id="PS50110"/>
    </source>
</evidence>
<keyword evidence="1" id="KW-0547">Nucleotide-binding</keyword>
<dbReference type="SUPFAM" id="SSF52540">
    <property type="entry name" value="P-loop containing nucleoside triphosphate hydrolases"/>
    <property type="match status" value="1"/>
</dbReference>
<sequence length="481" mass="53499">MPPSQPQKTVLIADDSSVIRTLTVHLLKNLGYTALSAENGESCIKSLEQHPVDLLMLDLNMPVKNGQEVLQWVKERGLDIPVIIVTALEDINQAVQCMKMGAYEYLTKPVENDRLETILRNALAESGLKEKVVALEKELMAKDIFWEVRGRSPALRQAVEEAMQVMGTDMNVLINGESGTGKELFAKAIHNGSKRKEGPFVIINCAAISNELADSLLFGHCKGSFTGATTDHAGYFEQADGGTIFLDEIGDMDIDIQAKILRALQEKKVRRVGEKKERSVDFRLISATHRDFSEAITGSTFRADLYYRLEEYPLFVPPLRERSEDIAILAEHFLKEFCKANDIAIPGIDASAMSLLEQHSWPGNIRELQNVIRRAVITLEGDEIKSFAIGKPASREEETRLKAAAVEAVQPEGEDVGKGKSDERPMLRDIELQAIVEAYRKCSGNQSRTATLLGISRSTLIRKMKRYGLTKSIAIMRTGQQ</sequence>
<dbReference type="SMART" id="SM00448">
    <property type="entry name" value="REC"/>
    <property type="match status" value="1"/>
</dbReference>
<dbReference type="AlphaFoldDB" id="A0A3S0L6V0"/>
<dbReference type="Gene3D" id="3.40.50.2300">
    <property type="match status" value="1"/>
</dbReference>
<feature type="domain" description="Response regulatory" evidence="8">
    <location>
        <begin position="9"/>
        <end position="123"/>
    </location>
</feature>
<dbReference type="Pfam" id="PF00072">
    <property type="entry name" value="Response_reg"/>
    <property type="match status" value="1"/>
</dbReference>
<organism evidence="9 10">
    <name type="scientific">Chlorobium phaeovibrioides</name>
    <dbReference type="NCBI Taxonomy" id="1094"/>
    <lineage>
        <taxon>Bacteria</taxon>
        <taxon>Pseudomonadati</taxon>
        <taxon>Chlorobiota</taxon>
        <taxon>Chlorobiia</taxon>
        <taxon>Chlorobiales</taxon>
        <taxon>Chlorobiaceae</taxon>
        <taxon>Chlorobium/Pelodictyon group</taxon>
        <taxon>Chlorobium</taxon>
    </lineage>
</organism>
<dbReference type="GO" id="GO:0006355">
    <property type="term" value="P:regulation of DNA-templated transcription"/>
    <property type="evidence" value="ECO:0007669"/>
    <property type="project" value="InterPro"/>
</dbReference>
<comment type="caution">
    <text evidence="9">The sequence shown here is derived from an EMBL/GenBank/DDBJ whole genome shotgun (WGS) entry which is preliminary data.</text>
</comment>
<dbReference type="Gene3D" id="1.10.10.60">
    <property type="entry name" value="Homeodomain-like"/>
    <property type="match status" value="1"/>
</dbReference>
<dbReference type="PROSITE" id="PS00675">
    <property type="entry name" value="SIGMA54_INTERACT_1"/>
    <property type="match status" value="1"/>
</dbReference>
<dbReference type="CDD" id="cd00156">
    <property type="entry name" value="REC"/>
    <property type="match status" value="1"/>
</dbReference>
<dbReference type="InterPro" id="IPR002197">
    <property type="entry name" value="HTH_Fis"/>
</dbReference>
<dbReference type="InterPro" id="IPR003593">
    <property type="entry name" value="AAA+_ATPase"/>
</dbReference>
<dbReference type="GO" id="GO:0000160">
    <property type="term" value="P:phosphorelay signal transduction system"/>
    <property type="evidence" value="ECO:0007669"/>
    <property type="project" value="InterPro"/>
</dbReference>
<feature type="modified residue" description="4-aspartylphosphate" evidence="6">
    <location>
        <position position="58"/>
    </location>
</feature>
<dbReference type="FunFam" id="3.40.50.300:FF:000006">
    <property type="entry name" value="DNA-binding transcriptional regulator NtrC"/>
    <property type="match status" value="1"/>
</dbReference>
<dbReference type="PROSITE" id="PS00688">
    <property type="entry name" value="SIGMA54_INTERACT_3"/>
    <property type="match status" value="1"/>
</dbReference>
<evidence type="ECO:0000256" key="1">
    <source>
        <dbReference type="ARBA" id="ARBA00022741"/>
    </source>
</evidence>
<dbReference type="Gene3D" id="3.40.50.300">
    <property type="entry name" value="P-loop containing nucleotide triphosphate hydrolases"/>
    <property type="match status" value="1"/>
</dbReference>
<dbReference type="GO" id="GO:0043565">
    <property type="term" value="F:sequence-specific DNA binding"/>
    <property type="evidence" value="ECO:0007669"/>
    <property type="project" value="InterPro"/>
</dbReference>
<dbReference type="PANTHER" id="PTHR32071:SF81">
    <property type="entry name" value="PROPIONATE CATABOLISM OPERON REGULATORY PROTEIN"/>
    <property type="match status" value="1"/>
</dbReference>
<gene>
    <name evidence="9" type="ORF">EKD02_00235</name>
</gene>
<feature type="domain" description="Sigma-54 factor interaction" evidence="7">
    <location>
        <begin position="148"/>
        <end position="377"/>
    </location>
</feature>
<evidence type="ECO:0000256" key="6">
    <source>
        <dbReference type="PROSITE-ProRule" id="PRU00169"/>
    </source>
</evidence>
<dbReference type="InterPro" id="IPR002078">
    <property type="entry name" value="Sigma_54_int"/>
</dbReference>
<dbReference type="InterPro" id="IPR025662">
    <property type="entry name" value="Sigma_54_int_dom_ATP-bd_1"/>
</dbReference>
<dbReference type="InterPro" id="IPR027417">
    <property type="entry name" value="P-loop_NTPase"/>
</dbReference>
<dbReference type="GO" id="GO:0005524">
    <property type="term" value="F:ATP binding"/>
    <property type="evidence" value="ECO:0007669"/>
    <property type="project" value="UniProtKB-KW"/>
</dbReference>
<evidence type="ECO:0000256" key="4">
    <source>
        <dbReference type="ARBA" id="ARBA00023125"/>
    </source>
</evidence>
<dbReference type="CDD" id="cd00009">
    <property type="entry name" value="AAA"/>
    <property type="match status" value="1"/>
</dbReference>
<dbReference type="Pfam" id="PF25601">
    <property type="entry name" value="AAA_lid_14"/>
    <property type="match status" value="1"/>
</dbReference>
<keyword evidence="6" id="KW-0597">Phosphoprotein</keyword>
<evidence type="ECO:0000256" key="5">
    <source>
        <dbReference type="ARBA" id="ARBA00023163"/>
    </source>
</evidence>
<dbReference type="PROSITE" id="PS50110">
    <property type="entry name" value="RESPONSE_REGULATORY"/>
    <property type="match status" value="1"/>
</dbReference>
<keyword evidence="3" id="KW-0805">Transcription regulation</keyword>
<proteinExistence type="predicted"/>
<accession>A0A3S0L6V0</accession>
<keyword evidence="4" id="KW-0238">DNA-binding</keyword>
<name>A0A3S0L6V0_CHLPH</name>
<dbReference type="Pfam" id="PF02954">
    <property type="entry name" value="HTH_8"/>
    <property type="match status" value="1"/>
</dbReference>
<evidence type="ECO:0000256" key="2">
    <source>
        <dbReference type="ARBA" id="ARBA00022840"/>
    </source>
</evidence>
<dbReference type="PROSITE" id="PS50045">
    <property type="entry name" value="SIGMA54_INTERACT_4"/>
    <property type="match status" value="1"/>
</dbReference>
<dbReference type="InterPro" id="IPR058031">
    <property type="entry name" value="AAA_lid_NorR"/>
</dbReference>
<dbReference type="InterPro" id="IPR009057">
    <property type="entry name" value="Homeodomain-like_sf"/>
</dbReference>
<evidence type="ECO:0000259" key="7">
    <source>
        <dbReference type="PROSITE" id="PS50045"/>
    </source>
</evidence>
<keyword evidence="2" id="KW-0067">ATP-binding</keyword>
<evidence type="ECO:0000313" key="10">
    <source>
        <dbReference type="Proteomes" id="UP000279908"/>
    </source>
</evidence>
<reference evidence="9 10" key="1">
    <citation type="submission" date="2018-12" db="EMBL/GenBank/DDBJ databases">
        <authorList>
            <person name="Lunina O.N."/>
            <person name="Grouzdev D.S."/>
            <person name="Gorlenko V.M."/>
            <person name="Savvichev A.S."/>
        </authorList>
    </citation>
    <scope>NUCLEOTIDE SEQUENCE [LARGE SCALE GENOMIC DNA]</scope>
    <source>
        <strain evidence="9 10">BrKhr-17</strain>
    </source>
</reference>
<dbReference type="InterPro" id="IPR025944">
    <property type="entry name" value="Sigma_54_int_dom_CS"/>
</dbReference>
<dbReference type="PANTHER" id="PTHR32071">
    <property type="entry name" value="TRANSCRIPTIONAL REGULATORY PROTEIN"/>
    <property type="match status" value="1"/>
</dbReference>
<dbReference type="Gene3D" id="1.10.8.60">
    <property type="match status" value="1"/>
</dbReference>
<dbReference type="SUPFAM" id="SSF52172">
    <property type="entry name" value="CheY-like"/>
    <property type="match status" value="1"/>
</dbReference>
<dbReference type="SUPFAM" id="SSF46689">
    <property type="entry name" value="Homeodomain-like"/>
    <property type="match status" value="1"/>
</dbReference>
<protein>
    <submittedName>
        <fullName evidence="9">Sigma-54-dependent Fis family transcriptional regulator</fullName>
    </submittedName>
</protein>